<keyword evidence="9" id="KW-1185">Reference proteome</keyword>
<comment type="similarity">
    <text evidence="7">Belongs to the Leviviricetes maturation protein family.</text>
</comment>
<name>A0A8S5L0Z2_9VIRU</name>
<dbReference type="Pfam" id="PF03863">
    <property type="entry name" value="Phage_mat-A"/>
    <property type="match status" value="1"/>
</dbReference>
<accession>A0A8S5L0Z2</accession>
<proteinExistence type="inferred from homology"/>
<keyword evidence="3" id="KW-1161">Viral attachment to host cell</keyword>
<dbReference type="Proteomes" id="UP000679056">
    <property type="component" value="Segment"/>
</dbReference>
<evidence type="ECO:0000256" key="7">
    <source>
        <dbReference type="ARBA" id="ARBA00035110"/>
    </source>
</evidence>
<keyword evidence="4" id="KW-0946">Virion</keyword>
<dbReference type="InterPro" id="IPR005563">
    <property type="entry name" value="A_protein"/>
</dbReference>
<reference evidence="8" key="1">
    <citation type="submission" date="2020-09" db="EMBL/GenBank/DDBJ databases">
        <title>Leviviricetes taxonomy.</title>
        <authorList>
            <person name="Stockdale S.R."/>
            <person name="Callanan J."/>
            <person name="Adriaenssens E.M."/>
            <person name="Kuhn J.H."/>
            <person name="Rumnieks J."/>
            <person name="Shkoporov A."/>
            <person name="Draper L.A."/>
            <person name="Ross P."/>
            <person name="Hill C."/>
        </authorList>
    </citation>
    <scope>NUCLEOTIDE SEQUENCE</scope>
</reference>
<dbReference type="EMBL" id="BK013722">
    <property type="protein sequence ID" value="DAD51108.1"/>
    <property type="molecule type" value="Genomic_RNA"/>
</dbReference>
<organism evidence="8 9">
    <name type="scientific">ssRNA phage SRR7976300_6</name>
    <dbReference type="NCBI Taxonomy" id="2786655"/>
    <lineage>
        <taxon>Viruses</taxon>
        <taxon>Riboviria</taxon>
        <taxon>Orthornavirae</taxon>
        <taxon>Lenarviricota</taxon>
        <taxon>Leviviricetes</taxon>
        <taxon>Norzivirales</taxon>
        <taxon>Fiersviridae</taxon>
        <taxon>Chobevirus</taxon>
        <taxon>Chobevirus lutivicinum</taxon>
    </lineage>
</organism>
<keyword evidence="6" id="KW-1160">Virus entry into host cell</keyword>
<evidence type="ECO:0000313" key="8">
    <source>
        <dbReference type="EMBL" id="DAD51108.1"/>
    </source>
</evidence>
<evidence type="ECO:0000256" key="4">
    <source>
        <dbReference type="ARBA" id="ARBA00022844"/>
    </source>
</evidence>
<evidence type="ECO:0000256" key="3">
    <source>
        <dbReference type="ARBA" id="ARBA00022804"/>
    </source>
</evidence>
<dbReference type="KEGG" id="vg:80398182"/>
<dbReference type="GO" id="GO:0044423">
    <property type="term" value="C:virion component"/>
    <property type="evidence" value="ECO:0007669"/>
    <property type="project" value="UniProtKB-KW"/>
</dbReference>
<protein>
    <submittedName>
        <fullName evidence="8">Maturation protein</fullName>
    </submittedName>
</protein>
<evidence type="ECO:0000313" key="9">
    <source>
        <dbReference type="Proteomes" id="UP000679056"/>
    </source>
</evidence>
<dbReference type="GO" id="GO:0039666">
    <property type="term" value="P:virion attachment to host cell pilus"/>
    <property type="evidence" value="ECO:0007669"/>
    <property type="project" value="UniProtKB-KW"/>
</dbReference>
<dbReference type="GeneID" id="80398182"/>
<gene>
    <name evidence="8" type="primary">SRR7976300_6_1</name>
</gene>
<evidence type="ECO:0000256" key="5">
    <source>
        <dbReference type="ARBA" id="ARBA00023104"/>
    </source>
</evidence>
<dbReference type="RefSeq" id="YP_010769225.1">
    <property type="nucleotide sequence ID" value="NC_073913.1"/>
</dbReference>
<keyword evidence="5" id="KW-1175">Viral attachment to host cell pilus</keyword>
<sequence length="389" mass="43276">MTNRAIRRPHYDSSETSATVNGEKVISYTTEFLVSETAKQISSTNSPRINGKLRLRPNAMTALDEDWSNPFFVVNETYNVPDQDIRYRTPVQPLSWAPTLSQLGLPSSGDDPAYSQAQTRLYSALSNTKINMAQIVAERQQLVDLVATTASRLAHLYRSLRKGKNPFKGNHRSPPNQAARLWLEYAYAWSPTLGDIWTLAQLKDHAPPPLQVKGYGRSHLVVDRSFDVRDGGINQPATVTVLNSHTRRTTCTAEAWINIPVNGLKFAQEIGLTNPALLVWELLPYSFVVDWFLPIGNWLENQQALYGVVVDKASVTRKSTDIINMNVGFSNPEGYPWITSSGAGKGFVKYTAKSRELNMPAYPPLIPKNPLSLSHATSAISLLVSSFMK</sequence>
<evidence type="ECO:0000256" key="2">
    <source>
        <dbReference type="ARBA" id="ARBA00022581"/>
    </source>
</evidence>
<comment type="subcellular location">
    <subcellularLocation>
        <location evidence="1">Virion</location>
    </subcellularLocation>
</comment>
<evidence type="ECO:0000256" key="6">
    <source>
        <dbReference type="ARBA" id="ARBA00023296"/>
    </source>
</evidence>
<evidence type="ECO:0000256" key="1">
    <source>
        <dbReference type="ARBA" id="ARBA00004328"/>
    </source>
</evidence>
<keyword evidence="2" id="KW-0945">Host-virus interaction</keyword>